<comment type="subcellular location">
    <subcellularLocation>
        <location evidence="1">Membrane</location>
        <topology evidence="1">Multi-pass membrane protein</topology>
    </subcellularLocation>
</comment>
<evidence type="ECO:0000313" key="7">
    <source>
        <dbReference type="Proteomes" id="UP001208567"/>
    </source>
</evidence>
<keyword evidence="4 5" id="KW-0472">Membrane</keyword>
<reference evidence="6 7" key="1">
    <citation type="journal article" date="2024" name="Int. J. Syst. Evol. Microbiol.">
        <title>Clostridium omnivorum sp. nov., isolated from anoxic soil under the treatment of reductive soil disinfestation.</title>
        <authorList>
            <person name="Ueki A."/>
            <person name="Tonouchi A."/>
            <person name="Kaku N."/>
            <person name="Honma S."/>
            <person name="Ueki K."/>
        </authorList>
    </citation>
    <scope>NUCLEOTIDE SEQUENCE [LARGE SCALE GENOMIC DNA]</scope>
    <source>
        <strain evidence="6 7">E14</strain>
    </source>
</reference>
<keyword evidence="7" id="KW-1185">Reference proteome</keyword>
<dbReference type="Pfam" id="PF06541">
    <property type="entry name" value="ABC_trans_CmpB"/>
    <property type="match status" value="1"/>
</dbReference>
<dbReference type="Proteomes" id="UP001208567">
    <property type="component" value="Unassembled WGS sequence"/>
</dbReference>
<sequence length="132" mass="14911">MIYGLLGWCIEVFWTGMGSLFTGDVKLTSTTYIWMFFIYGLAVLLEPIHNSIRSWPIALRGGIYTIVIFAIEYSTGLLLRILIGVCPWDYSSSPFSISGIIRLDYAPAWFAAGLLFERAHDSLTSETMRKII</sequence>
<accession>A0ABQ5NAE7</accession>
<name>A0ABQ5NAE7_9CLOT</name>
<keyword evidence="2 5" id="KW-0812">Transmembrane</keyword>
<dbReference type="InterPro" id="IPR010540">
    <property type="entry name" value="CmpB_TMEM229"/>
</dbReference>
<dbReference type="EMBL" id="BRXR01000001">
    <property type="protein sequence ID" value="GLC32164.1"/>
    <property type="molecule type" value="Genomic_DNA"/>
</dbReference>
<evidence type="ECO:0000256" key="3">
    <source>
        <dbReference type="ARBA" id="ARBA00022989"/>
    </source>
</evidence>
<protein>
    <submittedName>
        <fullName evidence="6">Membrane protein</fullName>
    </submittedName>
</protein>
<proteinExistence type="predicted"/>
<evidence type="ECO:0000256" key="2">
    <source>
        <dbReference type="ARBA" id="ARBA00022692"/>
    </source>
</evidence>
<feature type="transmembrane region" description="Helical" evidence="5">
    <location>
        <begin position="31"/>
        <end position="49"/>
    </location>
</feature>
<feature type="transmembrane region" description="Helical" evidence="5">
    <location>
        <begin position="61"/>
        <end position="83"/>
    </location>
</feature>
<evidence type="ECO:0000313" key="6">
    <source>
        <dbReference type="EMBL" id="GLC32164.1"/>
    </source>
</evidence>
<evidence type="ECO:0000256" key="5">
    <source>
        <dbReference type="SAM" id="Phobius"/>
    </source>
</evidence>
<dbReference type="PANTHER" id="PTHR31746">
    <property type="entry name" value="TRANSMEMBRANE PROTEIN 229 FAMILY MEMBER"/>
    <property type="match status" value="1"/>
</dbReference>
<comment type="caution">
    <text evidence="6">The sequence shown here is derived from an EMBL/GenBank/DDBJ whole genome shotgun (WGS) entry which is preliminary data.</text>
</comment>
<keyword evidence="3 5" id="KW-1133">Transmembrane helix</keyword>
<organism evidence="6 7">
    <name type="scientific">Clostridium omnivorum</name>
    <dbReference type="NCBI Taxonomy" id="1604902"/>
    <lineage>
        <taxon>Bacteria</taxon>
        <taxon>Bacillati</taxon>
        <taxon>Bacillota</taxon>
        <taxon>Clostridia</taxon>
        <taxon>Eubacteriales</taxon>
        <taxon>Clostridiaceae</taxon>
        <taxon>Clostridium</taxon>
    </lineage>
</organism>
<evidence type="ECO:0000256" key="1">
    <source>
        <dbReference type="ARBA" id="ARBA00004141"/>
    </source>
</evidence>
<gene>
    <name evidence="6" type="ORF">bsdE14_35740</name>
</gene>
<evidence type="ECO:0000256" key="4">
    <source>
        <dbReference type="ARBA" id="ARBA00023136"/>
    </source>
</evidence>